<gene>
    <name evidence="1" type="ORF">BA011_22745</name>
</gene>
<sequence length="212" mass="24386">MKPLRISKIEFDAQHRHLNDRLLAFSLTRRGRRLVTQSIRKNVSLSSSSSLKAINSAARTRFADLFCTKLRAFILEKAIDEVFFVTLIVRKHAVPISKAAAFNVAACKEVAGQFFRDLDYIGLIEAAYYYRIPFIAGDHQPFVSWHSHALVWSVSHKELSDRRRHFNREHHAFVPGKRAAHFQMIARESISSYVRYMVCAAYIPLIPCVSEH</sequence>
<evidence type="ECO:0000313" key="2">
    <source>
        <dbReference type="Proteomes" id="UP000092691"/>
    </source>
</evidence>
<dbReference type="Proteomes" id="UP000092691">
    <property type="component" value="Chromosome"/>
</dbReference>
<dbReference type="AlphaFoldDB" id="A0A1B1CEW0"/>
<dbReference type="EMBL" id="CP016286">
    <property type="protein sequence ID" value="ANP88274.1"/>
    <property type="molecule type" value="Genomic_DNA"/>
</dbReference>
<proteinExistence type="predicted"/>
<reference evidence="1 2" key="1">
    <citation type="submission" date="2016-06" db="EMBL/GenBank/DDBJ databases">
        <title>Microsymbionts genomes from the relict species Vavilovia formosa.</title>
        <authorList>
            <person name="Chirak E."/>
            <person name="Kimeklis A."/>
            <person name="Andronov E."/>
        </authorList>
    </citation>
    <scope>NUCLEOTIDE SEQUENCE [LARGE SCALE GENOMIC DNA]</scope>
    <source>
        <strain evidence="1 2">Vaf10</strain>
    </source>
</reference>
<evidence type="ECO:0000313" key="1">
    <source>
        <dbReference type="EMBL" id="ANP88274.1"/>
    </source>
</evidence>
<organism evidence="1 2">
    <name type="scientific">Rhizobium leguminosarum</name>
    <dbReference type="NCBI Taxonomy" id="384"/>
    <lineage>
        <taxon>Bacteria</taxon>
        <taxon>Pseudomonadati</taxon>
        <taxon>Pseudomonadota</taxon>
        <taxon>Alphaproteobacteria</taxon>
        <taxon>Hyphomicrobiales</taxon>
        <taxon>Rhizobiaceae</taxon>
        <taxon>Rhizobium/Agrobacterium group</taxon>
        <taxon>Rhizobium</taxon>
    </lineage>
</organism>
<dbReference type="RefSeq" id="WP_065282107.1">
    <property type="nucleotide sequence ID" value="NZ_CP016286.1"/>
</dbReference>
<accession>A0A1B1CEW0</accession>
<name>A0A1B1CEW0_RHILE</name>
<protein>
    <submittedName>
        <fullName evidence="1">Uncharacterized protein</fullName>
    </submittedName>
</protein>